<evidence type="ECO:0000313" key="1">
    <source>
        <dbReference type="EMBL" id="RIA46424.1"/>
    </source>
</evidence>
<reference evidence="1 2" key="1">
    <citation type="submission" date="2018-08" db="EMBL/GenBank/DDBJ databases">
        <title>Genomic Encyclopedia of Type Strains, Phase IV (KMG-IV): sequencing the most valuable type-strain genomes for metagenomic binning, comparative biology and taxonomic classification.</title>
        <authorList>
            <person name="Goeker M."/>
        </authorList>
    </citation>
    <scope>NUCLEOTIDE SEQUENCE [LARGE SCALE GENOMIC DNA]</scope>
    <source>
        <strain evidence="1 2">DSM 25527</strain>
    </source>
</reference>
<dbReference type="InterPro" id="IPR025358">
    <property type="entry name" value="DUF4262"/>
</dbReference>
<organism evidence="1 2">
    <name type="scientific">Hephaestia caeni</name>
    <dbReference type="NCBI Taxonomy" id="645617"/>
    <lineage>
        <taxon>Bacteria</taxon>
        <taxon>Pseudomonadati</taxon>
        <taxon>Pseudomonadota</taxon>
        <taxon>Alphaproteobacteria</taxon>
        <taxon>Sphingomonadales</taxon>
        <taxon>Sphingomonadaceae</taxon>
        <taxon>Hephaestia</taxon>
    </lineage>
</organism>
<dbReference type="EMBL" id="QXDC01000002">
    <property type="protein sequence ID" value="RIA46424.1"/>
    <property type="molecule type" value="Genomic_DNA"/>
</dbReference>
<accession>A0A397PJV2</accession>
<dbReference type="AlphaFoldDB" id="A0A397PJV2"/>
<dbReference type="Proteomes" id="UP000266568">
    <property type="component" value="Unassembled WGS sequence"/>
</dbReference>
<dbReference type="Pfam" id="PF14081">
    <property type="entry name" value="DUF4262"/>
    <property type="match status" value="1"/>
</dbReference>
<name>A0A397PJV2_9SPHN</name>
<gene>
    <name evidence="1" type="ORF">DFR49_0965</name>
</gene>
<proteinExistence type="predicted"/>
<dbReference type="RefSeq" id="WP_170150927.1">
    <property type="nucleotide sequence ID" value="NZ_QXDC01000002.1"/>
</dbReference>
<keyword evidence="2" id="KW-1185">Reference proteome</keyword>
<comment type="caution">
    <text evidence="1">The sequence shown here is derived from an EMBL/GenBank/DDBJ whole genome shotgun (WGS) entry which is preliminary data.</text>
</comment>
<evidence type="ECO:0000313" key="2">
    <source>
        <dbReference type="Proteomes" id="UP000266568"/>
    </source>
</evidence>
<protein>
    <submittedName>
        <fullName evidence="1">Uncharacterized protein DUF4262</fullName>
    </submittedName>
</protein>
<sequence length="144" mass="15477">MFTSPDTLNTLRETIDHNGQAEIAVVTGAGTPCFAHTIGNANHGLPELLAIGAFMPGRILQILAQIGHGMRKAGMAPDSEIDLGRTYPIRTRLAGPVARSRYTTDAGAYLGHDKYTVIQLLFADPSGRYPGEPGCDPRYDVQLI</sequence>